<protein>
    <recommendedName>
        <fullName evidence="3">CopG-like ribbon-helix-helix domain-containing protein</fullName>
    </recommendedName>
</protein>
<proteinExistence type="predicted"/>
<dbReference type="EMBL" id="AP022839">
    <property type="protein sequence ID" value="BCA93690.1"/>
    <property type="molecule type" value="Genomic_DNA"/>
</dbReference>
<dbReference type="KEGG" id="lant:TUM19329_00510"/>
<name>A0A6F8T0K1_9GAMM</name>
<accession>A0A6F8T0K1</accession>
<organism evidence="1 2">
    <name type="scientific">Legionella antarctica</name>
    <dbReference type="NCBI Taxonomy" id="2708020"/>
    <lineage>
        <taxon>Bacteria</taxon>
        <taxon>Pseudomonadati</taxon>
        <taxon>Pseudomonadota</taxon>
        <taxon>Gammaproteobacteria</taxon>
        <taxon>Legionellales</taxon>
        <taxon>Legionellaceae</taxon>
        <taxon>Legionella</taxon>
    </lineage>
</organism>
<dbReference type="AlphaFoldDB" id="A0A6F8T0K1"/>
<sequence>MARITITIPDNLHTQVLKLAKKEGGSVSYTVSRLVELGLLVTNNKNQKPEENEVSKVDEYCNKLIIQINGILKEIAVGNFEFSPEKIAKITQETTDKYKDLIS</sequence>
<dbReference type="Proteomes" id="UP000502894">
    <property type="component" value="Chromosome"/>
</dbReference>
<evidence type="ECO:0000313" key="1">
    <source>
        <dbReference type="EMBL" id="BCA93690.1"/>
    </source>
</evidence>
<reference evidence="1" key="1">
    <citation type="journal article" date="2020" name="Microbiol. Resour. Announc.">
        <title>Complete Genome Sequence of Novel Psychrotolerant Legionella Strain TUM19329, Isolated from Antarctic Lake Sediment.</title>
        <authorList>
            <person name="Shimada S."/>
            <person name="Nakai R."/>
            <person name="Aoki K."/>
            <person name="Shimoeda N."/>
            <person name="Ohno G."/>
            <person name="Miyazaki Y."/>
            <person name="Kudoh S."/>
            <person name="Imura S."/>
            <person name="Watanabe K."/>
            <person name="Ishii Y."/>
            <person name="Tateda K."/>
        </authorList>
    </citation>
    <scope>NUCLEOTIDE SEQUENCE [LARGE SCALE GENOMIC DNA]</scope>
    <source>
        <strain evidence="1">TUM19329</strain>
    </source>
</reference>
<evidence type="ECO:0000313" key="2">
    <source>
        <dbReference type="Proteomes" id="UP000502894"/>
    </source>
</evidence>
<keyword evidence="2" id="KW-1185">Reference proteome</keyword>
<gene>
    <name evidence="1" type="ORF">TUM19329_00510</name>
</gene>
<dbReference type="RefSeq" id="WP_226905523.1">
    <property type="nucleotide sequence ID" value="NZ_AP022839.1"/>
</dbReference>
<evidence type="ECO:0008006" key="3">
    <source>
        <dbReference type="Google" id="ProtNLM"/>
    </source>
</evidence>